<evidence type="ECO:0000313" key="2">
    <source>
        <dbReference type="Proteomes" id="UP000607559"/>
    </source>
</evidence>
<sequence>MKAHHSELIPDDFAPDSRVWIYQSPRLFFLSEALEIEKMLEAFVADWKSHGTPVKGYANLFYGQFLVLMADETATGVSGCSTDSSVRLIKDIEQRFGVPLFDRLMLAFRVKDKVEMVPLAQLPYALENGFITPDTLYFNNTVQTKVELETKWLIPLKNSWLASRHLKPAETGN</sequence>
<name>A0A8J2XQL3_9BACT</name>
<dbReference type="RefSeq" id="WP_188928345.1">
    <property type="nucleotide sequence ID" value="NZ_BMJC01000001.1"/>
</dbReference>
<evidence type="ECO:0000313" key="1">
    <source>
        <dbReference type="EMBL" id="GGA85537.1"/>
    </source>
</evidence>
<organism evidence="1 2">
    <name type="scientific">Puia dinghuensis</name>
    <dbReference type="NCBI Taxonomy" id="1792502"/>
    <lineage>
        <taxon>Bacteria</taxon>
        <taxon>Pseudomonadati</taxon>
        <taxon>Bacteroidota</taxon>
        <taxon>Chitinophagia</taxon>
        <taxon>Chitinophagales</taxon>
        <taxon>Chitinophagaceae</taxon>
        <taxon>Puia</taxon>
    </lineage>
</organism>
<dbReference type="Proteomes" id="UP000607559">
    <property type="component" value="Unassembled WGS sequence"/>
</dbReference>
<evidence type="ECO:0008006" key="3">
    <source>
        <dbReference type="Google" id="ProtNLM"/>
    </source>
</evidence>
<protein>
    <recommendedName>
        <fullName evidence="3">ABC transporter ATPase</fullName>
    </recommendedName>
</protein>
<reference evidence="1" key="2">
    <citation type="submission" date="2020-09" db="EMBL/GenBank/DDBJ databases">
        <authorList>
            <person name="Sun Q."/>
            <person name="Zhou Y."/>
        </authorList>
    </citation>
    <scope>NUCLEOTIDE SEQUENCE</scope>
    <source>
        <strain evidence="1">CGMCC 1.15448</strain>
    </source>
</reference>
<proteinExistence type="predicted"/>
<reference evidence="1" key="1">
    <citation type="journal article" date="2014" name="Int. J. Syst. Evol. Microbiol.">
        <title>Complete genome sequence of Corynebacterium casei LMG S-19264T (=DSM 44701T), isolated from a smear-ripened cheese.</title>
        <authorList>
            <consortium name="US DOE Joint Genome Institute (JGI-PGF)"/>
            <person name="Walter F."/>
            <person name="Albersmeier A."/>
            <person name="Kalinowski J."/>
            <person name="Ruckert C."/>
        </authorList>
    </citation>
    <scope>NUCLEOTIDE SEQUENCE</scope>
    <source>
        <strain evidence="1">CGMCC 1.15448</strain>
    </source>
</reference>
<keyword evidence="2" id="KW-1185">Reference proteome</keyword>
<gene>
    <name evidence="1" type="ORF">GCM10011511_05680</name>
</gene>
<accession>A0A8J2XQL3</accession>
<dbReference type="EMBL" id="BMJC01000001">
    <property type="protein sequence ID" value="GGA85537.1"/>
    <property type="molecule type" value="Genomic_DNA"/>
</dbReference>
<comment type="caution">
    <text evidence="1">The sequence shown here is derived from an EMBL/GenBank/DDBJ whole genome shotgun (WGS) entry which is preliminary data.</text>
</comment>
<dbReference type="AlphaFoldDB" id="A0A8J2XQL3"/>